<dbReference type="EMBL" id="DF968226">
    <property type="protein sequence ID" value="GAP47082.1"/>
    <property type="molecule type" value="Genomic_DNA"/>
</dbReference>
<dbReference type="AlphaFoldDB" id="A0A0K8PGR5"/>
<accession>A0A0K8PGR5</accession>
<dbReference type="PATRIC" id="fig|146537.3.peg.1921"/>
<protein>
    <submittedName>
        <fullName evidence="1">Uncharacterized protein</fullName>
    </submittedName>
</protein>
<name>A0A0K8PGR5_STRAJ</name>
<dbReference type="RefSeq" id="WP_059416399.1">
    <property type="nucleotide sequence ID" value="NZ_DF968226.1"/>
</dbReference>
<sequence>MKLTVFQFEGTPEELDASQVLHELTQSHNGGSTVVRTSAQTNPIRDGLPLHIPGVPDEGQDIVRALLQNSPASELFVKFMRKTTSWNNVVVRGIKRKTAQPGAPLDYSRYLRLRKQGSPFGGFAYVYPEFSKINLRLNYTNAQLSDLNITTARTLTTGHREYRVSVDLKGDESLAEALRLAKLAYDAT</sequence>
<proteinExistence type="predicted"/>
<dbReference type="Proteomes" id="UP000053859">
    <property type="component" value="Unassembled WGS sequence"/>
</dbReference>
<keyword evidence="2" id="KW-1185">Reference proteome</keyword>
<evidence type="ECO:0000313" key="2">
    <source>
        <dbReference type="Proteomes" id="UP000053859"/>
    </source>
</evidence>
<organism evidence="1 2">
    <name type="scientific">Streptomyces azureus</name>
    <dbReference type="NCBI Taxonomy" id="146537"/>
    <lineage>
        <taxon>Bacteria</taxon>
        <taxon>Bacillati</taxon>
        <taxon>Actinomycetota</taxon>
        <taxon>Actinomycetes</taxon>
        <taxon>Kitasatosporales</taxon>
        <taxon>Streptomycetaceae</taxon>
        <taxon>Streptomyces</taxon>
    </lineage>
</organism>
<evidence type="ECO:0000313" key="1">
    <source>
        <dbReference type="EMBL" id="GAP47082.1"/>
    </source>
</evidence>
<reference evidence="1" key="1">
    <citation type="journal article" date="2015" name="Genome Announc.">
        <title>Draft Genome Sequence of Thiostrepton-Producing Streptomyces azureus ATCC 14921.</title>
        <authorList>
            <person name="Sakihara K."/>
            <person name="Maeda J."/>
            <person name="Tashiro K."/>
            <person name="Fujino Y."/>
            <person name="Kuhara S."/>
            <person name="Ohshima T."/>
            <person name="Ogata S."/>
            <person name="Doi K."/>
        </authorList>
    </citation>
    <scope>NUCLEOTIDE SEQUENCE [LARGE SCALE GENOMIC DNA]</scope>
    <source>
        <strain evidence="1">ATCC14921</strain>
    </source>
</reference>
<dbReference type="OrthoDB" id="4313202at2"/>
<gene>
    <name evidence="1" type="ORF">SAZU_1819</name>
</gene>